<evidence type="ECO:0000256" key="1">
    <source>
        <dbReference type="SAM" id="MobiDB-lite"/>
    </source>
</evidence>
<evidence type="ECO:0000313" key="2">
    <source>
        <dbReference type="EMBL" id="MEY9472681.1"/>
    </source>
</evidence>
<keyword evidence="3" id="KW-1185">Reference proteome</keyword>
<sequence length="159" mass="17707">MAFCVRKLLQLPPYRVAPSERRQLDDRIHGVEQCPVVADDNRAAAPGSQQIGDGLASVLVEIVGGLVQQQEVRRSEHQRGETNPRDLATGQARQRRIGRRIEPEARQRGLKPRLERPVDRSDLVGGGVAPLGTAHQLERRPHAEQIRHDRAGKNLHVLA</sequence>
<feature type="region of interest" description="Disordered" evidence="1">
    <location>
        <begin position="71"/>
        <end position="159"/>
    </location>
</feature>
<reference evidence="2 3" key="1">
    <citation type="submission" date="2024-07" db="EMBL/GenBank/DDBJ databases">
        <title>Genomic Encyclopedia of Type Strains, Phase V (KMG-V): Genome sequencing to study the core and pangenomes of soil and plant-associated prokaryotes.</title>
        <authorList>
            <person name="Whitman W."/>
        </authorList>
    </citation>
    <scope>NUCLEOTIDE SEQUENCE [LARGE SCALE GENOMIC DNA]</scope>
    <source>
        <strain evidence="2 3">USDA 222</strain>
    </source>
</reference>
<dbReference type="Proteomes" id="UP001565474">
    <property type="component" value="Unassembled WGS sequence"/>
</dbReference>
<comment type="caution">
    <text evidence="2">The sequence shown here is derived from an EMBL/GenBank/DDBJ whole genome shotgun (WGS) entry which is preliminary data.</text>
</comment>
<gene>
    <name evidence="2" type="ORF">ABH992_005080</name>
</gene>
<proteinExistence type="predicted"/>
<name>A0ABV4GL51_9BRAD</name>
<organism evidence="2 3">
    <name type="scientific">Bradyrhizobium yuanmingense</name>
    <dbReference type="NCBI Taxonomy" id="108015"/>
    <lineage>
        <taxon>Bacteria</taxon>
        <taxon>Pseudomonadati</taxon>
        <taxon>Pseudomonadota</taxon>
        <taxon>Alphaproteobacteria</taxon>
        <taxon>Hyphomicrobiales</taxon>
        <taxon>Nitrobacteraceae</taxon>
        <taxon>Bradyrhizobium</taxon>
    </lineage>
</organism>
<evidence type="ECO:0000313" key="3">
    <source>
        <dbReference type="Proteomes" id="UP001565474"/>
    </source>
</evidence>
<feature type="compositionally biased region" description="Basic and acidic residues" evidence="1">
    <location>
        <begin position="99"/>
        <end position="122"/>
    </location>
</feature>
<feature type="compositionally biased region" description="Basic and acidic residues" evidence="1">
    <location>
        <begin position="71"/>
        <end position="84"/>
    </location>
</feature>
<protein>
    <submittedName>
        <fullName evidence="2">Uncharacterized protein</fullName>
    </submittedName>
</protein>
<feature type="compositionally biased region" description="Basic and acidic residues" evidence="1">
    <location>
        <begin position="136"/>
        <end position="152"/>
    </location>
</feature>
<dbReference type="EMBL" id="JBGBZN010000002">
    <property type="protein sequence ID" value="MEY9472681.1"/>
    <property type="molecule type" value="Genomic_DNA"/>
</dbReference>
<accession>A0ABV4GL51</accession>